<protein>
    <submittedName>
        <fullName evidence="1">Uncharacterized protein</fullName>
    </submittedName>
</protein>
<dbReference type="Proteomes" id="UP001164250">
    <property type="component" value="Chromosome 10"/>
</dbReference>
<name>A0ACC1AFN3_9ROSI</name>
<sequence length="197" mass="22648">MALLIILVLSLPILLLLLQRHRKSKSVRSPPGPRGLPLIGNIHQFDISNTPRYLWNLSKQYGPLVFLRLGFVSVLVVSSAKMAKEVLKTHDLTFSGRPNLVQLFRPVREDEVYRMIKKISKSADASQPINLSEMMMSLTSTIMRYENEGGEKSRFNALHKETQVMLGSFFFADHFPFLGWVDKLTGMRRRLEKNFEE</sequence>
<dbReference type="EMBL" id="CM047906">
    <property type="protein sequence ID" value="KAJ0085072.1"/>
    <property type="molecule type" value="Genomic_DNA"/>
</dbReference>
<gene>
    <name evidence="1" type="ORF">Patl1_09274</name>
</gene>
<evidence type="ECO:0000313" key="1">
    <source>
        <dbReference type="EMBL" id="KAJ0085072.1"/>
    </source>
</evidence>
<proteinExistence type="predicted"/>
<keyword evidence="2" id="KW-1185">Reference proteome</keyword>
<evidence type="ECO:0000313" key="2">
    <source>
        <dbReference type="Proteomes" id="UP001164250"/>
    </source>
</evidence>
<accession>A0ACC1AFN3</accession>
<reference evidence="2" key="1">
    <citation type="journal article" date="2023" name="G3 (Bethesda)">
        <title>Genome assembly and association tests identify interacting loci associated with vigor, precocity, and sex in interspecific pistachio rootstocks.</title>
        <authorList>
            <person name="Palmer W."/>
            <person name="Jacygrad E."/>
            <person name="Sagayaradj S."/>
            <person name="Cavanaugh K."/>
            <person name="Han R."/>
            <person name="Bertier L."/>
            <person name="Beede B."/>
            <person name="Kafkas S."/>
            <person name="Golino D."/>
            <person name="Preece J."/>
            <person name="Michelmore R."/>
        </authorList>
    </citation>
    <scope>NUCLEOTIDE SEQUENCE [LARGE SCALE GENOMIC DNA]</scope>
</reference>
<comment type="caution">
    <text evidence="1">The sequence shown here is derived from an EMBL/GenBank/DDBJ whole genome shotgun (WGS) entry which is preliminary data.</text>
</comment>
<organism evidence="1 2">
    <name type="scientific">Pistacia atlantica</name>
    <dbReference type="NCBI Taxonomy" id="434234"/>
    <lineage>
        <taxon>Eukaryota</taxon>
        <taxon>Viridiplantae</taxon>
        <taxon>Streptophyta</taxon>
        <taxon>Embryophyta</taxon>
        <taxon>Tracheophyta</taxon>
        <taxon>Spermatophyta</taxon>
        <taxon>Magnoliopsida</taxon>
        <taxon>eudicotyledons</taxon>
        <taxon>Gunneridae</taxon>
        <taxon>Pentapetalae</taxon>
        <taxon>rosids</taxon>
        <taxon>malvids</taxon>
        <taxon>Sapindales</taxon>
        <taxon>Anacardiaceae</taxon>
        <taxon>Pistacia</taxon>
    </lineage>
</organism>